<dbReference type="AlphaFoldDB" id="A0AAV6VBU0"/>
<organism evidence="2 3">
    <name type="scientific">Oedothorax gibbosus</name>
    <dbReference type="NCBI Taxonomy" id="931172"/>
    <lineage>
        <taxon>Eukaryota</taxon>
        <taxon>Metazoa</taxon>
        <taxon>Ecdysozoa</taxon>
        <taxon>Arthropoda</taxon>
        <taxon>Chelicerata</taxon>
        <taxon>Arachnida</taxon>
        <taxon>Araneae</taxon>
        <taxon>Araneomorphae</taxon>
        <taxon>Entelegynae</taxon>
        <taxon>Araneoidea</taxon>
        <taxon>Linyphiidae</taxon>
        <taxon>Erigoninae</taxon>
        <taxon>Oedothorax</taxon>
    </lineage>
</organism>
<sequence length="85" mass="9587">MMVWDQCQVLELFHDNQHYGEVASKKENSQLDTTRRSTSSSALQARKGTARLHYPQVAVVFSCVRMFSHSAACEADQPQQKSGNQ</sequence>
<gene>
    <name evidence="2" type="ORF">JTE90_006973</name>
</gene>
<comment type="caution">
    <text evidence="2">The sequence shown here is derived from an EMBL/GenBank/DDBJ whole genome shotgun (WGS) entry which is preliminary data.</text>
</comment>
<evidence type="ECO:0000313" key="2">
    <source>
        <dbReference type="EMBL" id="KAG8193141.1"/>
    </source>
</evidence>
<reference evidence="2 3" key="1">
    <citation type="journal article" date="2022" name="Nat. Ecol. Evol.">
        <title>A masculinizing supergene underlies an exaggerated male reproductive morph in a spider.</title>
        <authorList>
            <person name="Hendrickx F."/>
            <person name="De Corte Z."/>
            <person name="Sonet G."/>
            <person name="Van Belleghem S.M."/>
            <person name="Kostlbacher S."/>
            <person name="Vangestel C."/>
        </authorList>
    </citation>
    <scope>NUCLEOTIDE SEQUENCE [LARGE SCALE GENOMIC DNA]</scope>
    <source>
        <strain evidence="2">W744_W776</strain>
    </source>
</reference>
<feature type="region of interest" description="Disordered" evidence="1">
    <location>
        <begin position="24"/>
        <end position="46"/>
    </location>
</feature>
<dbReference type="EMBL" id="JAFNEN010000128">
    <property type="protein sequence ID" value="KAG8193141.1"/>
    <property type="molecule type" value="Genomic_DNA"/>
</dbReference>
<feature type="compositionally biased region" description="Basic and acidic residues" evidence="1">
    <location>
        <begin position="24"/>
        <end position="35"/>
    </location>
</feature>
<evidence type="ECO:0000313" key="3">
    <source>
        <dbReference type="Proteomes" id="UP000827092"/>
    </source>
</evidence>
<name>A0AAV6VBU0_9ARAC</name>
<accession>A0AAV6VBU0</accession>
<protein>
    <submittedName>
        <fullName evidence="2">Uncharacterized protein</fullName>
    </submittedName>
</protein>
<proteinExistence type="predicted"/>
<dbReference type="Proteomes" id="UP000827092">
    <property type="component" value="Unassembled WGS sequence"/>
</dbReference>
<evidence type="ECO:0000256" key="1">
    <source>
        <dbReference type="SAM" id="MobiDB-lite"/>
    </source>
</evidence>
<keyword evidence="3" id="KW-1185">Reference proteome</keyword>